<dbReference type="EMBL" id="KN721091">
    <property type="protein sequence ID" value="KJH39738.1"/>
    <property type="molecule type" value="Genomic_DNA"/>
</dbReference>
<name>A0A0D8X5I8_DICVI</name>
<accession>A0A0D8X5I8</accession>
<keyword evidence="2" id="KW-1185">Reference proteome</keyword>
<organism evidence="1 2">
    <name type="scientific">Dictyocaulus viviparus</name>
    <name type="common">Bovine lungworm</name>
    <dbReference type="NCBI Taxonomy" id="29172"/>
    <lineage>
        <taxon>Eukaryota</taxon>
        <taxon>Metazoa</taxon>
        <taxon>Ecdysozoa</taxon>
        <taxon>Nematoda</taxon>
        <taxon>Chromadorea</taxon>
        <taxon>Rhabditida</taxon>
        <taxon>Rhabditina</taxon>
        <taxon>Rhabditomorpha</taxon>
        <taxon>Strongyloidea</taxon>
        <taxon>Metastrongylidae</taxon>
        <taxon>Dictyocaulus</taxon>
    </lineage>
</organism>
<evidence type="ECO:0000313" key="1">
    <source>
        <dbReference type="EMBL" id="KJH39738.1"/>
    </source>
</evidence>
<dbReference type="OrthoDB" id="31113at2759"/>
<reference evidence="1 2" key="1">
    <citation type="submission" date="2013-11" db="EMBL/GenBank/DDBJ databases">
        <title>Draft genome of the bovine lungworm Dictyocaulus viviparus.</title>
        <authorList>
            <person name="Mitreva M."/>
        </authorList>
    </citation>
    <scope>NUCLEOTIDE SEQUENCE [LARGE SCALE GENOMIC DNA]</scope>
    <source>
        <strain evidence="1 2">HannoverDv2000</strain>
    </source>
</reference>
<dbReference type="AlphaFoldDB" id="A0A0D8X5I8"/>
<reference evidence="2" key="2">
    <citation type="journal article" date="2016" name="Sci. Rep.">
        <title>Dictyocaulus viviparus genome, variome and transcriptome elucidate lungworm biology and support future intervention.</title>
        <authorList>
            <person name="McNulty S.N."/>
            <person name="Strube C."/>
            <person name="Rosa B.A."/>
            <person name="Martin J.C."/>
            <person name="Tyagi R."/>
            <person name="Choi Y.J."/>
            <person name="Wang Q."/>
            <person name="Hallsworth Pepin K."/>
            <person name="Zhang X."/>
            <person name="Ozersky P."/>
            <person name="Wilson R.K."/>
            <person name="Sternberg P.W."/>
            <person name="Gasser R.B."/>
            <person name="Mitreva M."/>
        </authorList>
    </citation>
    <scope>NUCLEOTIDE SEQUENCE [LARGE SCALE GENOMIC DNA]</scope>
    <source>
        <strain evidence="2">HannoverDv2000</strain>
    </source>
</reference>
<dbReference type="Proteomes" id="UP000053766">
    <property type="component" value="Unassembled WGS sequence"/>
</dbReference>
<gene>
    <name evidence="1" type="ORF">DICVIV_14374</name>
</gene>
<proteinExistence type="predicted"/>
<protein>
    <submittedName>
        <fullName evidence="1">Uncharacterized protein</fullName>
    </submittedName>
</protein>
<evidence type="ECO:0000313" key="2">
    <source>
        <dbReference type="Proteomes" id="UP000053766"/>
    </source>
</evidence>
<sequence>MECYFACSQTQVEIEAIKTKLAAENSKRNRIENNLFDILPGKPIELLDVNDDDDVVLTKKMCYDTSGANPIESLIEERERIRAARLRPSQVRYF</sequence>